<dbReference type="Gene3D" id="3.20.20.80">
    <property type="entry name" value="Glycosidases"/>
    <property type="match status" value="1"/>
</dbReference>
<dbReference type="PROSITE" id="PS51782">
    <property type="entry name" value="LYSM"/>
    <property type="match status" value="2"/>
</dbReference>
<dbReference type="SUPFAM" id="SSF54106">
    <property type="entry name" value="LysM domain"/>
    <property type="match status" value="2"/>
</dbReference>
<dbReference type="Gene3D" id="3.10.50.10">
    <property type="match status" value="1"/>
</dbReference>
<dbReference type="CDD" id="cd00118">
    <property type="entry name" value="LysM"/>
    <property type="match status" value="2"/>
</dbReference>
<evidence type="ECO:0000259" key="2">
    <source>
        <dbReference type="PROSITE" id="PS51782"/>
    </source>
</evidence>
<reference evidence="4 5" key="1">
    <citation type="submission" date="2024-08" db="EMBL/GenBank/DDBJ databases">
        <title>Two novel Cytobacillus novel species.</title>
        <authorList>
            <person name="Liu G."/>
        </authorList>
    </citation>
    <scope>NUCLEOTIDE SEQUENCE [LARGE SCALE GENOMIC DNA]</scope>
    <source>
        <strain evidence="4 5">FJAT-54145</strain>
    </source>
</reference>
<dbReference type="InterPro" id="IPR036779">
    <property type="entry name" value="LysM_dom_sf"/>
</dbReference>
<dbReference type="Proteomes" id="UP001601059">
    <property type="component" value="Unassembled WGS sequence"/>
</dbReference>
<dbReference type="SUPFAM" id="SSF51445">
    <property type="entry name" value="(Trans)glycosidases"/>
    <property type="match status" value="1"/>
</dbReference>
<dbReference type="InterPro" id="IPR011583">
    <property type="entry name" value="Chitinase_II/V-like_cat"/>
</dbReference>
<dbReference type="SMART" id="SM00636">
    <property type="entry name" value="Glyco_18"/>
    <property type="match status" value="1"/>
</dbReference>
<dbReference type="EMBL" id="JBIACK010000001">
    <property type="protein sequence ID" value="MFE8699403.1"/>
    <property type="molecule type" value="Genomic_DNA"/>
</dbReference>
<proteinExistence type="predicted"/>
<accession>A0ABW6K5E0</accession>
<dbReference type="Pfam" id="PF00704">
    <property type="entry name" value="Glyco_hydro_18"/>
    <property type="match status" value="1"/>
</dbReference>
<dbReference type="Gene3D" id="3.10.350.10">
    <property type="entry name" value="LysM domain"/>
    <property type="match status" value="2"/>
</dbReference>
<dbReference type="InterPro" id="IPR018392">
    <property type="entry name" value="LysM"/>
</dbReference>
<dbReference type="InterPro" id="IPR001223">
    <property type="entry name" value="Glyco_hydro18_cat"/>
</dbReference>
<dbReference type="SMART" id="SM00257">
    <property type="entry name" value="LysM"/>
    <property type="match status" value="2"/>
</dbReference>
<gene>
    <name evidence="4" type="ORF">ACFYKX_02070</name>
</gene>
<keyword evidence="1" id="KW-0326">Glycosidase</keyword>
<feature type="domain" description="GH18" evidence="3">
    <location>
        <begin position="106"/>
        <end position="425"/>
    </location>
</feature>
<protein>
    <submittedName>
        <fullName evidence="4">LysM peptidoglycan-binding domain-containing protein</fullName>
    </submittedName>
</protein>
<evidence type="ECO:0000256" key="1">
    <source>
        <dbReference type="ARBA" id="ARBA00023295"/>
    </source>
</evidence>
<dbReference type="Pfam" id="PF01476">
    <property type="entry name" value="LysM"/>
    <property type="match status" value="2"/>
</dbReference>
<evidence type="ECO:0000313" key="4">
    <source>
        <dbReference type="EMBL" id="MFE8699403.1"/>
    </source>
</evidence>
<feature type="domain" description="LysM" evidence="2">
    <location>
        <begin position="54"/>
        <end position="98"/>
    </location>
</feature>
<name>A0ABW6K5E0_9BACI</name>
<organism evidence="4 5">
    <name type="scientific">Cytobacillus spartinae</name>
    <dbReference type="NCBI Taxonomy" id="3299023"/>
    <lineage>
        <taxon>Bacteria</taxon>
        <taxon>Bacillati</taxon>
        <taxon>Bacillota</taxon>
        <taxon>Bacilli</taxon>
        <taxon>Bacillales</taxon>
        <taxon>Bacillaceae</taxon>
        <taxon>Cytobacillus</taxon>
    </lineage>
</organism>
<dbReference type="PANTHER" id="PTHR46066:SF2">
    <property type="entry name" value="CHITINASE DOMAIN-CONTAINING PROTEIN 1"/>
    <property type="match status" value="1"/>
</dbReference>
<feature type="domain" description="LysM" evidence="2">
    <location>
        <begin position="2"/>
        <end position="46"/>
    </location>
</feature>
<dbReference type="InterPro" id="IPR017853">
    <property type="entry name" value="GH"/>
</dbReference>
<evidence type="ECO:0000313" key="5">
    <source>
        <dbReference type="Proteomes" id="UP001601059"/>
    </source>
</evidence>
<keyword evidence="1" id="KW-0378">Hydrolase</keyword>
<dbReference type="PROSITE" id="PS51910">
    <property type="entry name" value="GH18_2"/>
    <property type="match status" value="1"/>
</dbReference>
<keyword evidence="5" id="KW-1185">Reference proteome</keyword>
<sequence length="429" mass="48682">MAIHVVKRGDTLWAISKLYNTSIQTIVQVNGLESINQLVPGVALYIPDEVVTNRLYSVKPGDTLWRISVQFNTNISAIIAANPGLDPNRLFIGQSINIPSPTRLEVATLGFVLPYYPQTVLANIEQLAGNLTYLAIVSYTMTDQGYAYVLLEDREIVARSKELNISPLLMIRNYRNGDFSAELIGKVLENPTYRRNLILSLVNLARQRGYDGVSIDFEFIPPARRNDFNTFLADLKRELGNLILHVNVHAKTQDIPTNRIIGAYDYRTIGAIADIVAVMTIDYGYPTGPPDPVAPYWWIEEVIRYSLTEINPRKLQISLPLYGYEKIVPPTSTGIYTTKSFSVLAAQNLAISTGVSIQFDTRAASPWYRYWSNSTEHVIWFEDIRSYSEKLKLIDYYQLLGVTFWQLSLPSPQLWTYMSKNINPIKIRK</sequence>
<dbReference type="RefSeq" id="WP_389357572.1">
    <property type="nucleotide sequence ID" value="NZ_JBIACK010000001.1"/>
</dbReference>
<evidence type="ECO:0000259" key="3">
    <source>
        <dbReference type="PROSITE" id="PS51910"/>
    </source>
</evidence>
<comment type="caution">
    <text evidence="4">The sequence shown here is derived from an EMBL/GenBank/DDBJ whole genome shotgun (WGS) entry which is preliminary data.</text>
</comment>
<dbReference type="PANTHER" id="PTHR46066">
    <property type="entry name" value="CHITINASE DOMAIN-CONTAINING PROTEIN 1 FAMILY MEMBER"/>
    <property type="match status" value="1"/>
</dbReference>
<dbReference type="InterPro" id="IPR029070">
    <property type="entry name" value="Chitinase_insertion_sf"/>
</dbReference>